<dbReference type="EMBL" id="CAJGYO010000014">
    <property type="protein sequence ID" value="CAD6267554.1"/>
    <property type="molecule type" value="Genomic_DNA"/>
</dbReference>
<evidence type="ECO:0000256" key="1">
    <source>
        <dbReference type="ARBA" id="ARBA00004123"/>
    </source>
</evidence>
<reference evidence="5" key="1">
    <citation type="submission" date="2020-10" db="EMBL/GenBank/DDBJ databases">
        <authorList>
            <person name="Han B."/>
            <person name="Lu T."/>
            <person name="Zhao Q."/>
            <person name="Huang X."/>
            <person name="Zhao Y."/>
        </authorList>
    </citation>
    <scope>NUCLEOTIDE SEQUENCE</scope>
</reference>
<organism evidence="5 6">
    <name type="scientific">Miscanthus lutarioriparius</name>
    <dbReference type="NCBI Taxonomy" id="422564"/>
    <lineage>
        <taxon>Eukaryota</taxon>
        <taxon>Viridiplantae</taxon>
        <taxon>Streptophyta</taxon>
        <taxon>Embryophyta</taxon>
        <taxon>Tracheophyta</taxon>
        <taxon>Spermatophyta</taxon>
        <taxon>Magnoliopsida</taxon>
        <taxon>Liliopsida</taxon>
        <taxon>Poales</taxon>
        <taxon>Poaceae</taxon>
        <taxon>PACMAD clade</taxon>
        <taxon>Panicoideae</taxon>
        <taxon>Andropogonodae</taxon>
        <taxon>Andropogoneae</taxon>
        <taxon>Saccharinae</taxon>
        <taxon>Miscanthus</taxon>
    </lineage>
</organism>
<keyword evidence="2 3" id="KW-0539">Nucleus</keyword>
<evidence type="ECO:0000313" key="6">
    <source>
        <dbReference type="Proteomes" id="UP000604825"/>
    </source>
</evidence>
<gene>
    <name evidence="5" type="ORF">NCGR_LOCUS50859</name>
</gene>
<evidence type="ECO:0000313" key="5">
    <source>
        <dbReference type="EMBL" id="CAD6267554.1"/>
    </source>
</evidence>
<dbReference type="Proteomes" id="UP000604825">
    <property type="component" value="Unassembled WGS sequence"/>
</dbReference>
<dbReference type="PROSITE" id="PS51477">
    <property type="entry name" value="PAH"/>
    <property type="match status" value="1"/>
</dbReference>
<feature type="compositionally biased region" description="Basic and acidic residues" evidence="4">
    <location>
        <begin position="201"/>
        <end position="214"/>
    </location>
</feature>
<dbReference type="InterPro" id="IPR003822">
    <property type="entry name" value="PAH"/>
</dbReference>
<comment type="subcellular location">
    <subcellularLocation>
        <location evidence="1 3">Nucleus</location>
    </subcellularLocation>
</comment>
<keyword evidence="6" id="KW-1185">Reference proteome</keyword>
<dbReference type="OrthoDB" id="671040at2759"/>
<feature type="region of interest" description="Disordered" evidence="4">
    <location>
        <begin position="230"/>
        <end position="288"/>
    </location>
</feature>
<evidence type="ECO:0000256" key="3">
    <source>
        <dbReference type="PROSITE-ProRule" id="PRU00810"/>
    </source>
</evidence>
<feature type="compositionally biased region" description="Basic and acidic residues" evidence="4">
    <location>
        <begin position="156"/>
        <end position="175"/>
    </location>
</feature>
<dbReference type="GO" id="GO:0005634">
    <property type="term" value="C:nucleus"/>
    <property type="evidence" value="ECO:0007669"/>
    <property type="project" value="UniProtKB-SubCell"/>
</dbReference>
<sequence length="310" mass="32978">MADQQQPTAAAAGAAYSRKQITDSMAFINEILAELVAAPDVRHEFFRLLSGLRKDGGDADAVGSRAAELLRGHPDVLRRFLAVLSEAQGSEDMFADEIYDRAKRAFGPAHVGLLHAFATVWLPGEEWKLQQARGPAPARQRSRAAAASASHAGMPDAKKKPRADDDGNNGRRHDPAAIAPRRQRNRAAAASSHAAAAGMPDAKKPRADDGNYGRQHDHVIAVLEVRNVKKRRSDDDGTGRGLHALHRIGESSGGGAAARGRDYDYDYAPQSRAKKHHSGNGEFSGSAPAAQVLGAGAGAGVHHAARVQRQ</sequence>
<protein>
    <submittedName>
        <fullName evidence="5">Uncharacterized protein</fullName>
    </submittedName>
</protein>
<comment type="caution">
    <text evidence="5">The sequence shown here is derived from an EMBL/GenBank/DDBJ whole genome shotgun (WGS) entry which is preliminary data.</text>
</comment>
<feature type="compositionally biased region" description="Low complexity" evidence="4">
    <location>
        <begin position="176"/>
        <end position="197"/>
    </location>
</feature>
<proteinExistence type="predicted"/>
<dbReference type="AlphaFoldDB" id="A0A811RC31"/>
<name>A0A811RC31_9POAL</name>
<feature type="region of interest" description="Disordered" evidence="4">
    <location>
        <begin position="131"/>
        <end position="214"/>
    </location>
</feature>
<evidence type="ECO:0000256" key="2">
    <source>
        <dbReference type="ARBA" id="ARBA00023242"/>
    </source>
</evidence>
<dbReference type="InterPro" id="IPR036600">
    <property type="entry name" value="PAH_sf"/>
</dbReference>
<feature type="compositionally biased region" description="Low complexity" evidence="4">
    <location>
        <begin position="131"/>
        <end position="155"/>
    </location>
</feature>
<accession>A0A811RC31</accession>
<evidence type="ECO:0000256" key="4">
    <source>
        <dbReference type="SAM" id="MobiDB-lite"/>
    </source>
</evidence>
<dbReference type="GO" id="GO:0006355">
    <property type="term" value="P:regulation of DNA-templated transcription"/>
    <property type="evidence" value="ECO:0007669"/>
    <property type="project" value="InterPro"/>
</dbReference>
<dbReference type="SUPFAM" id="SSF47762">
    <property type="entry name" value="PAH2 domain"/>
    <property type="match status" value="1"/>
</dbReference>